<organism evidence="2 3">
    <name type="scientific">Phytophthora pseudosyringae</name>
    <dbReference type="NCBI Taxonomy" id="221518"/>
    <lineage>
        <taxon>Eukaryota</taxon>
        <taxon>Sar</taxon>
        <taxon>Stramenopiles</taxon>
        <taxon>Oomycota</taxon>
        <taxon>Peronosporomycetes</taxon>
        <taxon>Peronosporales</taxon>
        <taxon>Peronosporaceae</taxon>
        <taxon>Phytophthora</taxon>
    </lineage>
</organism>
<reference evidence="2" key="1">
    <citation type="submission" date="2021-02" db="EMBL/GenBank/DDBJ databases">
        <authorList>
            <person name="Palmer J.M."/>
        </authorList>
    </citation>
    <scope>NUCLEOTIDE SEQUENCE</scope>
    <source>
        <strain evidence="2">SCRP734</strain>
    </source>
</reference>
<keyword evidence="1" id="KW-0732">Signal</keyword>
<evidence type="ECO:0000256" key="1">
    <source>
        <dbReference type="SAM" id="SignalP"/>
    </source>
</evidence>
<feature type="chain" id="PRO_5035755706" description="RxLR effector protein" evidence="1">
    <location>
        <begin position="26"/>
        <end position="168"/>
    </location>
</feature>
<accession>A0A8T1VRY4</accession>
<gene>
    <name evidence="2" type="ORF">PHYPSEUDO_003166</name>
</gene>
<keyword evidence="3" id="KW-1185">Reference proteome</keyword>
<name>A0A8T1VRY4_9STRA</name>
<protein>
    <recommendedName>
        <fullName evidence="4">RxLR effector protein</fullName>
    </recommendedName>
</protein>
<dbReference type="Proteomes" id="UP000694044">
    <property type="component" value="Unassembled WGS sequence"/>
</dbReference>
<sequence>MGSIKTILPLIVAALALLVCSDALAASSESNKSPKAHSGIAASWDNGLRRTLETIDARDDISEQSEERGFSLKDIPAMIPFTKTHTAVSKAKKAAAVAKHLDEIKMAMKKGQLTDFLNSQFASFFLAGMQVDGVVKAMKTAGRHEVEYTSVAKEYQEWLNALLKTKIS</sequence>
<proteinExistence type="predicted"/>
<comment type="caution">
    <text evidence="2">The sequence shown here is derived from an EMBL/GenBank/DDBJ whole genome shotgun (WGS) entry which is preliminary data.</text>
</comment>
<dbReference type="OrthoDB" id="10377776at2759"/>
<dbReference type="EMBL" id="JAGDFM010000160">
    <property type="protein sequence ID" value="KAG7383997.1"/>
    <property type="molecule type" value="Genomic_DNA"/>
</dbReference>
<evidence type="ECO:0000313" key="3">
    <source>
        <dbReference type="Proteomes" id="UP000694044"/>
    </source>
</evidence>
<evidence type="ECO:0000313" key="2">
    <source>
        <dbReference type="EMBL" id="KAG7383997.1"/>
    </source>
</evidence>
<evidence type="ECO:0008006" key="4">
    <source>
        <dbReference type="Google" id="ProtNLM"/>
    </source>
</evidence>
<dbReference type="AlphaFoldDB" id="A0A8T1VRY4"/>
<feature type="signal peptide" evidence="1">
    <location>
        <begin position="1"/>
        <end position="25"/>
    </location>
</feature>